<evidence type="ECO:0000313" key="3">
    <source>
        <dbReference type="Proteomes" id="UP001189429"/>
    </source>
</evidence>
<dbReference type="Proteomes" id="UP001189429">
    <property type="component" value="Unassembled WGS sequence"/>
</dbReference>
<feature type="non-terminal residue" evidence="2">
    <location>
        <position position="482"/>
    </location>
</feature>
<feature type="compositionally biased region" description="Basic and acidic residues" evidence="1">
    <location>
        <begin position="165"/>
        <end position="181"/>
    </location>
</feature>
<name>A0ABN9X0I3_9DINO</name>
<evidence type="ECO:0000256" key="1">
    <source>
        <dbReference type="SAM" id="MobiDB-lite"/>
    </source>
</evidence>
<organism evidence="2 3">
    <name type="scientific">Prorocentrum cordatum</name>
    <dbReference type="NCBI Taxonomy" id="2364126"/>
    <lineage>
        <taxon>Eukaryota</taxon>
        <taxon>Sar</taxon>
        <taxon>Alveolata</taxon>
        <taxon>Dinophyceae</taxon>
        <taxon>Prorocentrales</taxon>
        <taxon>Prorocentraceae</taxon>
        <taxon>Prorocentrum</taxon>
    </lineage>
</organism>
<proteinExistence type="predicted"/>
<dbReference type="EMBL" id="CAUYUJ010019477">
    <property type="protein sequence ID" value="CAK0891431.1"/>
    <property type="molecule type" value="Genomic_DNA"/>
</dbReference>
<accession>A0ABN9X0I3</accession>
<protein>
    <submittedName>
        <fullName evidence="2">Uncharacterized protein</fullName>
    </submittedName>
</protein>
<gene>
    <name evidence="2" type="ORF">PCOR1329_LOCUS71399</name>
</gene>
<comment type="caution">
    <text evidence="2">The sequence shown here is derived from an EMBL/GenBank/DDBJ whole genome shotgun (WGS) entry which is preliminary data.</text>
</comment>
<sequence>MAAEPNARALNCVECKKPCQDKPHTVKGRDKDGNVTRVICSDCNGLKKRIFDLSQMEDAPEGFVMVKGDERAQFMADCAGLYGTDLLNKMQEWTTNKTSKSRETQDGEYGDAMPVCIAAELPQFVKDPAAFERLCSQPNMTFECKHSGMQMVYVPVYKNQDVNTRLDQDEQIRETSGEAKLKKSKPQRAPRDPKSDAPKPTPEALKKKVDKAVQEIDAWLHAAAGPLTHAKVDSDNSYVPARLVTKVESIGTELEEMKGKFNERAQFMADCAGLYGTDLLNKMQEWTTNKTSKSRETQDGEYGDAMPVCIAAELPQFVKDPAAFERLCSQPNMTFECKHSGMQMVYVPVYKNQDVNTRLDQDEQIRETSGEAKLKKSKPQRAPRDPKSDAPKPTPEALKKKVDKAVQEIDAWLHAAAGPLTHAKVDSDNSYVPARLVTKVESIGTELEEMKGKFNEAVDQKMERGHVLNLFEQSKLIGSRHQ</sequence>
<reference evidence="2" key="1">
    <citation type="submission" date="2023-10" db="EMBL/GenBank/DDBJ databases">
        <authorList>
            <person name="Chen Y."/>
            <person name="Shah S."/>
            <person name="Dougan E. K."/>
            <person name="Thang M."/>
            <person name="Chan C."/>
        </authorList>
    </citation>
    <scope>NUCLEOTIDE SEQUENCE [LARGE SCALE GENOMIC DNA]</scope>
</reference>
<keyword evidence="3" id="KW-1185">Reference proteome</keyword>
<feature type="compositionally biased region" description="Basic and acidic residues" evidence="1">
    <location>
        <begin position="358"/>
        <end position="374"/>
    </location>
</feature>
<feature type="region of interest" description="Disordered" evidence="1">
    <location>
        <begin position="165"/>
        <end position="207"/>
    </location>
</feature>
<evidence type="ECO:0000313" key="2">
    <source>
        <dbReference type="EMBL" id="CAK0891431.1"/>
    </source>
</evidence>
<feature type="region of interest" description="Disordered" evidence="1">
    <location>
        <begin position="358"/>
        <end position="398"/>
    </location>
</feature>